<proteinExistence type="predicted"/>
<evidence type="ECO:0000256" key="1">
    <source>
        <dbReference type="ARBA" id="ARBA00023172"/>
    </source>
</evidence>
<dbReference type="Gene3D" id="1.10.443.10">
    <property type="entry name" value="Intergrase catalytic core"/>
    <property type="match status" value="1"/>
</dbReference>
<evidence type="ECO:0000259" key="2">
    <source>
        <dbReference type="PROSITE" id="PS51898"/>
    </source>
</evidence>
<evidence type="ECO:0000313" key="4">
    <source>
        <dbReference type="Proteomes" id="UP001557465"/>
    </source>
</evidence>
<comment type="caution">
    <text evidence="3">The sequence shown here is derived from an EMBL/GenBank/DDBJ whole genome shotgun (WGS) entry which is preliminary data.</text>
</comment>
<dbReference type="SUPFAM" id="SSF56349">
    <property type="entry name" value="DNA breaking-rejoining enzymes"/>
    <property type="match status" value="1"/>
</dbReference>
<accession>A0ABV3TNP3</accession>
<organism evidence="3 4">
    <name type="scientific">Thioclava arctica</name>
    <dbReference type="NCBI Taxonomy" id="3238301"/>
    <lineage>
        <taxon>Bacteria</taxon>
        <taxon>Pseudomonadati</taxon>
        <taxon>Pseudomonadota</taxon>
        <taxon>Alphaproteobacteria</taxon>
        <taxon>Rhodobacterales</taxon>
        <taxon>Paracoccaceae</taxon>
        <taxon>Thioclava</taxon>
    </lineage>
</organism>
<sequence length="339" mass="38846">MTRKIHEENERIKRRYLTFLREAKRADHATVGKAADAILRFERSTGFKPFKRFHIDQATNFKRQLEADVNSRTGKPLSKATIDGTLRLVKAFVQWLACQPGYKSRISYADAEYFNLNRKDSRIAHTDRDTPYPTIEQCRHAFALMPNGTQIEKRDRAIFAFLMLTGARDGAIASARLKRINLVDACFYQDARDVKTKFAKTFTTWFLPVDAAYLDCLTEWITYLRQVRLFGYEDALFPKPEQGLVDGCFATIGLMREPYSNASKVREVIKGAFINAGLPPFAPHSFRKTLVKYGDQICNTREQFKAWSQNLGHDSVVTTISAYCPVSNERQAELIRNMG</sequence>
<dbReference type="PROSITE" id="PS51898">
    <property type="entry name" value="TYR_RECOMBINASE"/>
    <property type="match status" value="1"/>
</dbReference>
<reference evidence="3 4" key="1">
    <citation type="journal article" date="2011" name="Int. J. Syst. Evol. Microbiol.">
        <title>Zhongshania antarctica gen. nov., sp. nov. and Zhongshania guokunii sp. nov., gammaproteobacteria respectively isolated from coastal attached (fast) ice and surface seawater of the Antarctic.</title>
        <authorList>
            <person name="Li H.J."/>
            <person name="Zhang X.Y."/>
            <person name="Chen C.X."/>
            <person name="Zhang Y.J."/>
            <person name="Gao Z.M."/>
            <person name="Yu Y."/>
            <person name="Chen X.L."/>
            <person name="Chen B."/>
            <person name="Zhang Y.Z."/>
        </authorList>
    </citation>
    <scope>NUCLEOTIDE SEQUENCE [LARGE SCALE GENOMIC DNA]</scope>
    <source>
        <strain evidence="3 4">15-R06ZXC-3</strain>
    </source>
</reference>
<protein>
    <submittedName>
        <fullName evidence="3">Tyrosine-type recombinase/integrase</fullName>
    </submittedName>
</protein>
<keyword evidence="1" id="KW-0233">DNA recombination</keyword>
<keyword evidence="4" id="KW-1185">Reference proteome</keyword>
<dbReference type="RefSeq" id="WP_368392816.1">
    <property type="nucleotide sequence ID" value="NZ_JBFRYC010000013.1"/>
</dbReference>
<dbReference type="InterPro" id="IPR011010">
    <property type="entry name" value="DNA_brk_join_enz"/>
</dbReference>
<dbReference type="Proteomes" id="UP001557465">
    <property type="component" value="Unassembled WGS sequence"/>
</dbReference>
<dbReference type="InterPro" id="IPR002104">
    <property type="entry name" value="Integrase_catalytic"/>
</dbReference>
<dbReference type="InterPro" id="IPR013762">
    <property type="entry name" value="Integrase-like_cat_sf"/>
</dbReference>
<name>A0ABV3TNP3_9RHOB</name>
<feature type="domain" description="Tyr recombinase" evidence="2">
    <location>
        <begin position="128"/>
        <end position="336"/>
    </location>
</feature>
<dbReference type="EMBL" id="JBFRYC010000013">
    <property type="protein sequence ID" value="MEX1663242.1"/>
    <property type="molecule type" value="Genomic_DNA"/>
</dbReference>
<gene>
    <name evidence="3" type="ORF">AB4874_16610</name>
</gene>
<evidence type="ECO:0000313" key="3">
    <source>
        <dbReference type="EMBL" id="MEX1663242.1"/>
    </source>
</evidence>
<dbReference type="Pfam" id="PF00589">
    <property type="entry name" value="Phage_integrase"/>
    <property type="match status" value="1"/>
</dbReference>